<feature type="region of interest" description="Disordered" evidence="1">
    <location>
        <begin position="1"/>
        <end position="126"/>
    </location>
</feature>
<dbReference type="EMBL" id="LVLJ01002403">
    <property type="protein sequence ID" value="OAE25164.1"/>
    <property type="molecule type" value="Genomic_DNA"/>
</dbReference>
<name>A0A176VWH7_MARPO</name>
<feature type="compositionally biased region" description="Low complexity" evidence="1">
    <location>
        <begin position="13"/>
        <end position="28"/>
    </location>
</feature>
<dbReference type="AlphaFoldDB" id="A0A176VWH7"/>
<organism evidence="2 3">
    <name type="scientific">Marchantia polymorpha subsp. ruderalis</name>
    <dbReference type="NCBI Taxonomy" id="1480154"/>
    <lineage>
        <taxon>Eukaryota</taxon>
        <taxon>Viridiplantae</taxon>
        <taxon>Streptophyta</taxon>
        <taxon>Embryophyta</taxon>
        <taxon>Marchantiophyta</taxon>
        <taxon>Marchantiopsida</taxon>
        <taxon>Marchantiidae</taxon>
        <taxon>Marchantiales</taxon>
        <taxon>Marchantiaceae</taxon>
        <taxon>Marchantia</taxon>
    </lineage>
</organism>
<feature type="compositionally biased region" description="Basic residues" evidence="1">
    <location>
        <begin position="29"/>
        <end position="43"/>
    </location>
</feature>
<sequence>MQTTTKRLDPRKSVAQAAASRKAQAGRPRGQRRAGRPGQKVKRGGAGAPLDRTGRPGKGRQAGRQAAAGPSNEDAEHNENSVLLCGQKDAGTASFRGLPPYPPPPVPAPGVQGCPRHAHPLPSVPT</sequence>
<evidence type="ECO:0000313" key="2">
    <source>
        <dbReference type="EMBL" id="OAE25164.1"/>
    </source>
</evidence>
<reference evidence="2" key="1">
    <citation type="submission" date="2016-03" db="EMBL/GenBank/DDBJ databases">
        <title>Mechanisms controlling the formation of the plant cell surface in tip-growing cells are functionally conserved among land plants.</title>
        <authorList>
            <person name="Honkanen S."/>
            <person name="Jones V.A."/>
            <person name="Morieri G."/>
            <person name="Champion C."/>
            <person name="Hetherington A.J."/>
            <person name="Kelly S."/>
            <person name="Saint-Marcoux D."/>
            <person name="Proust H."/>
            <person name="Prescott H."/>
            <person name="Dolan L."/>
        </authorList>
    </citation>
    <scope>NUCLEOTIDE SEQUENCE [LARGE SCALE GENOMIC DNA]</scope>
    <source>
        <tissue evidence="2">Whole gametophyte</tissue>
    </source>
</reference>
<keyword evidence="3" id="KW-1185">Reference proteome</keyword>
<protein>
    <submittedName>
        <fullName evidence="2">Uncharacterized protein</fullName>
    </submittedName>
</protein>
<comment type="caution">
    <text evidence="2">The sequence shown here is derived from an EMBL/GenBank/DDBJ whole genome shotgun (WGS) entry which is preliminary data.</text>
</comment>
<accession>A0A176VWH7</accession>
<gene>
    <name evidence="2" type="ORF">AXG93_3217s1820</name>
</gene>
<feature type="compositionally biased region" description="Basic and acidic residues" evidence="1">
    <location>
        <begin position="1"/>
        <end position="12"/>
    </location>
</feature>
<proteinExistence type="predicted"/>
<evidence type="ECO:0000256" key="1">
    <source>
        <dbReference type="SAM" id="MobiDB-lite"/>
    </source>
</evidence>
<evidence type="ECO:0000313" key="3">
    <source>
        <dbReference type="Proteomes" id="UP000077202"/>
    </source>
</evidence>
<dbReference type="Proteomes" id="UP000077202">
    <property type="component" value="Unassembled WGS sequence"/>
</dbReference>
<feature type="compositionally biased region" description="Pro residues" evidence="1">
    <location>
        <begin position="99"/>
        <end position="108"/>
    </location>
</feature>